<organism evidence="1 2">
    <name type="scientific">Catharanthus roseus</name>
    <name type="common">Madagascar periwinkle</name>
    <name type="synonym">Vinca rosea</name>
    <dbReference type="NCBI Taxonomy" id="4058"/>
    <lineage>
        <taxon>Eukaryota</taxon>
        <taxon>Viridiplantae</taxon>
        <taxon>Streptophyta</taxon>
        <taxon>Embryophyta</taxon>
        <taxon>Tracheophyta</taxon>
        <taxon>Spermatophyta</taxon>
        <taxon>Magnoliopsida</taxon>
        <taxon>eudicotyledons</taxon>
        <taxon>Gunneridae</taxon>
        <taxon>Pentapetalae</taxon>
        <taxon>asterids</taxon>
        <taxon>lamiids</taxon>
        <taxon>Gentianales</taxon>
        <taxon>Apocynaceae</taxon>
        <taxon>Rauvolfioideae</taxon>
        <taxon>Vinceae</taxon>
        <taxon>Catharanthinae</taxon>
        <taxon>Catharanthus</taxon>
    </lineage>
</organism>
<dbReference type="EMBL" id="CM044701">
    <property type="protein sequence ID" value="KAI5681807.1"/>
    <property type="molecule type" value="Genomic_DNA"/>
</dbReference>
<keyword evidence="2" id="KW-1185">Reference proteome</keyword>
<accession>A0ACC0CAD9</accession>
<evidence type="ECO:0000313" key="2">
    <source>
        <dbReference type="Proteomes" id="UP001060085"/>
    </source>
</evidence>
<reference evidence="2" key="1">
    <citation type="journal article" date="2023" name="Nat. Plants">
        <title>Single-cell RNA sequencing provides a high-resolution roadmap for understanding the multicellular compartmentation of specialized metabolism.</title>
        <authorList>
            <person name="Sun S."/>
            <person name="Shen X."/>
            <person name="Li Y."/>
            <person name="Li Y."/>
            <person name="Wang S."/>
            <person name="Li R."/>
            <person name="Zhang H."/>
            <person name="Shen G."/>
            <person name="Guo B."/>
            <person name="Wei J."/>
            <person name="Xu J."/>
            <person name="St-Pierre B."/>
            <person name="Chen S."/>
            <person name="Sun C."/>
        </authorList>
    </citation>
    <scope>NUCLEOTIDE SEQUENCE [LARGE SCALE GENOMIC DNA]</scope>
</reference>
<sequence length="114" mass="12936">MHSSRRCRLLLSSSITQDVHGAQLAEIVESTRCYADALADQRTSIDCQEVMLARLWYTTAKLFSENDKNGTVSHKGTDLLREVGQPTIGSRFEDHKQWLDRTLLATVGCPYHQR</sequence>
<dbReference type="Proteomes" id="UP001060085">
    <property type="component" value="Linkage Group LG01"/>
</dbReference>
<gene>
    <name evidence="1" type="ORF">M9H77_03035</name>
</gene>
<name>A0ACC0CAD9_CATRO</name>
<protein>
    <submittedName>
        <fullName evidence="1">Uncharacterized protein</fullName>
    </submittedName>
</protein>
<proteinExistence type="predicted"/>
<evidence type="ECO:0000313" key="1">
    <source>
        <dbReference type="EMBL" id="KAI5681807.1"/>
    </source>
</evidence>
<comment type="caution">
    <text evidence="1">The sequence shown here is derived from an EMBL/GenBank/DDBJ whole genome shotgun (WGS) entry which is preliminary data.</text>
</comment>